<dbReference type="PANTHER" id="PTHR19376:SF54">
    <property type="entry name" value="DNA-DIRECTED RNA POLYMERASE SUBUNIT BETA"/>
    <property type="match status" value="1"/>
</dbReference>
<keyword evidence="11" id="KW-0934">Plastid</keyword>
<feature type="binding site" evidence="8">
    <location>
        <position position="489"/>
    </location>
    <ligand>
        <name>Mg(2+)</name>
        <dbReference type="ChEBI" id="CHEBI:18420"/>
    </ligand>
</feature>
<dbReference type="Gene3D" id="4.10.860.120">
    <property type="entry name" value="RNA polymerase II, clamp domain"/>
    <property type="match status" value="1"/>
</dbReference>
<evidence type="ECO:0000256" key="8">
    <source>
        <dbReference type="HAMAP-Rule" id="MF_01323"/>
    </source>
</evidence>
<dbReference type="InterPro" id="IPR044893">
    <property type="entry name" value="RNA_pol_Rpb1_clamp_domain"/>
</dbReference>
<name>A0A5J6KGB1_BASCO</name>
<dbReference type="Pfam" id="PF00623">
    <property type="entry name" value="RNA_pol_Rpb1_2"/>
    <property type="match status" value="2"/>
</dbReference>
<dbReference type="GO" id="GO:0003899">
    <property type="term" value="F:DNA-directed RNA polymerase activity"/>
    <property type="evidence" value="ECO:0007669"/>
    <property type="project" value="UniProtKB-UniRule"/>
</dbReference>
<dbReference type="PANTHER" id="PTHR19376">
    <property type="entry name" value="DNA-DIRECTED RNA POLYMERASE"/>
    <property type="match status" value="1"/>
</dbReference>
<dbReference type="Pfam" id="PF04997">
    <property type="entry name" value="RNA_pol_Rpb1_1"/>
    <property type="match status" value="1"/>
</dbReference>
<dbReference type="EMBL" id="MK726085">
    <property type="protein sequence ID" value="QEV85365.1"/>
    <property type="molecule type" value="Genomic_DNA"/>
</dbReference>
<dbReference type="GO" id="GO:0008270">
    <property type="term" value="F:zinc ion binding"/>
    <property type="evidence" value="ECO:0007669"/>
    <property type="project" value="UniProtKB-UniRule"/>
</dbReference>
<keyword evidence="5 8" id="KW-0548">Nucleotidyltransferase</keyword>
<evidence type="ECO:0000256" key="1">
    <source>
        <dbReference type="ARBA" id="ARBA00004026"/>
    </source>
</evidence>
<dbReference type="InterPro" id="IPR042102">
    <property type="entry name" value="RNA_pol_Rpb1_3_sf"/>
</dbReference>
<sequence>MIDQYKHQQLRIGPVSPQQIRAWAKKILPNGEIVGEVTKPYTFHYKTNKPEKDGLFCERISGPIKSGICACGNYRGIGTEKEDPNLCEECGVEFVDSRIRRYQMGYIKLTCPVTHVWYLKRLPSYIANILDKPLRELEGLVYCDFSFARSIAKKPTFLRLRGSFEYEIQSWKYSIPLFFTTQGFETFRKREISTGAGAIREQLADSDLRIITDNSLVEWKELGDEESAGNEWEDKKIRRRKDFLVRRIELAKHFIRTNVDPERMVLCLLPVLPPELRPIIQIDGGKLMSSDINELYRRVIYRNNTLTDLLATSRSTPGELVMCQEKLVQEAVDTLFDNGIRGQPMRDGHNKVYKSFSDVIEGKEGRFRETLLGKRVDYSGRSVIVVGPLLSLHQCGLPREIAIELFQTFVIRGLIRQDVASNTGIAKSKIREKEPIVWEILQEVMQGHPVLLNRAPTLHRLGIQAFQPILVEGRAICLHPLVCKGFNADFDGDQMAVHVPLSLEAQAEARLLMFSHMNLLSPAIGDPVSVPTQDMLMGLYVLTIGNPRGICANRYNQYNSNCINYKKETLYKNDFKYTKEPYFSSSYDALGAYRQKRIHLDSPLWLRWRLDQRVVGSREVPIEVQYESFGNYNEIYKHYRIIGSVKREIRCIYIRTTVGHLSFYREIEEAIQGFWRAYS</sequence>
<feature type="domain" description="RNA polymerase N-terminal" evidence="10">
    <location>
        <begin position="262"/>
        <end position="543"/>
    </location>
</feature>
<dbReference type="GO" id="GO:0003677">
    <property type="term" value="F:DNA binding"/>
    <property type="evidence" value="ECO:0007669"/>
    <property type="project" value="UniProtKB-UniRule"/>
</dbReference>
<organism evidence="11">
    <name type="scientific">Basiphyllaea corallicola</name>
    <name type="common">Carter's orchid</name>
    <name type="synonym">Carteria corallicola</name>
    <dbReference type="NCBI Taxonomy" id="159941"/>
    <lineage>
        <taxon>Eukaryota</taxon>
        <taxon>Viridiplantae</taxon>
        <taxon>Streptophyta</taxon>
        <taxon>Embryophyta</taxon>
        <taxon>Tracheophyta</taxon>
        <taxon>Spermatophyta</taxon>
        <taxon>Magnoliopsida</taxon>
        <taxon>Liliopsida</taxon>
        <taxon>Asparagales</taxon>
        <taxon>Orchidaceae</taxon>
        <taxon>Epidendroideae</taxon>
        <taxon>Epidendreae</taxon>
        <taxon>Bletiinae</taxon>
        <taxon>Basiphyllaea</taxon>
    </lineage>
</organism>
<dbReference type="SMART" id="SM00663">
    <property type="entry name" value="RPOLA_N"/>
    <property type="match status" value="1"/>
</dbReference>
<feature type="binding site" evidence="8">
    <location>
        <position position="69"/>
    </location>
    <ligand>
        <name>Zn(2+)</name>
        <dbReference type="ChEBI" id="CHEBI:29105"/>
    </ligand>
</feature>
<evidence type="ECO:0000256" key="5">
    <source>
        <dbReference type="ARBA" id="ARBA00022695"/>
    </source>
</evidence>
<dbReference type="Gene3D" id="1.10.274.100">
    <property type="entry name" value="RNA polymerase Rpb1, domain 3"/>
    <property type="match status" value="1"/>
</dbReference>
<comment type="similarity">
    <text evidence="2 8">Belongs to the RNA polymerase beta' chain family. RpoC1 subfamily.</text>
</comment>
<dbReference type="HAMAP" id="MF_01323">
    <property type="entry name" value="RNApol_bact_RpoC1"/>
    <property type="match status" value="1"/>
</dbReference>
<evidence type="ECO:0000256" key="6">
    <source>
        <dbReference type="ARBA" id="ARBA00023163"/>
    </source>
</evidence>
<keyword evidence="6 8" id="KW-0804">Transcription</keyword>
<comment type="catalytic activity">
    <reaction evidence="7 8 9">
        <text>RNA(n) + a ribonucleoside 5'-triphosphate = RNA(n+1) + diphosphate</text>
        <dbReference type="Rhea" id="RHEA:21248"/>
        <dbReference type="Rhea" id="RHEA-COMP:14527"/>
        <dbReference type="Rhea" id="RHEA-COMP:17342"/>
        <dbReference type="ChEBI" id="CHEBI:33019"/>
        <dbReference type="ChEBI" id="CHEBI:61557"/>
        <dbReference type="ChEBI" id="CHEBI:140395"/>
        <dbReference type="EC" id="2.7.7.6"/>
    </reaction>
</comment>
<comment type="function">
    <text evidence="1 8 9">DNA-dependent RNA polymerase catalyzes the transcription of DNA into RNA using the four ribonucleoside triphosphates as substrates.</text>
</comment>
<keyword evidence="4 8" id="KW-0808">Transferase</keyword>
<dbReference type="EC" id="2.7.7.6" evidence="8"/>
<dbReference type="Gene3D" id="2.40.40.20">
    <property type="match status" value="1"/>
</dbReference>
<geneLocation type="plastid" evidence="11"/>
<keyword evidence="3 8" id="KW-0240">DNA-directed RNA polymerase</keyword>
<evidence type="ECO:0000313" key="11">
    <source>
        <dbReference type="EMBL" id="QEV85365.1"/>
    </source>
</evidence>
<gene>
    <name evidence="8 11" type="primary">rpoC1</name>
</gene>
<dbReference type="GO" id="GO:0006351">
    <property type="term" value="P:DNA-templated transcription"/>
    <property type="evidence" value="ECO:0007669"/>
    <property type="project" value="UniProtKB-UniRule"/>
</dbReference>
<dbReference type="InterPro" id="IPR006592">
    <property type="entry name" value="RNA_pol_N"/>
</dbReference>
<evidence type="ECO:0000256" key="2">
    <source>
        <dbReference type="ARBA" id="ARBA00007207"/>
    </source>
</evidence>
<dbReference type="InterPro" id="IPR045867">
    <property type="entry name" value="DNA-dir_RpoC_beta_prime"/>
</dbReference>
<proteinExistence type="inferred from homology"/>
<evidence type="ECO:0000256" key="7">
    <source>
        <dbReference type="ARBA" id="ARBA00048552"/>
    </source>
</evidence>
<keyword evidence="8" id="KW-0862">Zinc</keyword>
<feature type="binding site" evidence="8">
    <location>
        <position position="71"/>
    </location>
    <ligand>
        <name>Zn(2+)</name>
        <dbReference type="ChEBI" id="CHEBI:29105"/>
    </ligand>
</feature>
<accession>A0A5J6KGB1</accession>
<dbReference type="GO" id="GO:0000428">
    <property type="term" value="C:DNA-directed RNA polymerase complex"/>
    <property type="evidence" value="ECO:0007669"/>
    <property type="project" value="UniProtKB-KW"/>
</dbReference>
<dbReference type="InterPro" id="IPR007080">
    <property type="entry name" value="RNA_pol_Rpb1_1"/>
</dbReference>
<comment type="cofactor">
    <cofactor evidence="8">
        <name>Mg(2+)</name>
        <dbReference type="ChEBI" id="CHEBI:18420"/>
    </cofactor>
    <text evidence="8">Binds 1 Mg(2+) ion per subunit.</text>
</comment>
<feature type="binding site" evidence="8">
    <location>
        <position position="493"/>
    </location>
    <ligand>
        <name>Mg(2+)</name>
        <dbReference type="ChEBI" id="CHEBI:18420"/>
    </ligand>
</feature>
<feature type="binding site" evidence="8">
    <location>
        <position position="87"/>
    </location>
    <ligand>
        <name>Zn(2+)</name>
        <dbReference type="ChEBI" id="CHEBI:29105"/>
    </ligand>
</feature>
<comment type="cofactor">
    <cofactor evidence="8">
        <name>Zn(2+)</name>
        <dbReference type="ChEBI" id="CHEBI:29105"/>
    </cofactor>
    <text evidence="8">Binds 1 Zn(2+) ion per subunit.</text>
</comment>
<feature type="binding site" evidence="8">
    <location>
        <position position="491"/>
    </location>
    <ligand>
        <name>Mg(2+)</name>
        <dbReference type="ChEBI" id="CHEBI:18420"/>
    </ligand>
</feature>
<dbReference type="SUPFAM" id="SSF64484">
    <property type="entry name" value="beta and beta-prime subunits of DNA dependent RNA-polymerase"/>
    <property type="match status" value="1"/>
</dbReference>
<feature type="binding site" evidence="8">
    <location>
        <position position="90"/>
    </location>
    <ligand>
        <name>Zn(2+)</name>
        <dbReference type="ChEBI" id="CHEBI:29105"/>
    </ligand>
</feature>
<dbReference type="InterPro" id="IPR000722">
    <property type="entry name" value="RNA_pol_asu"/>
</dbReference>
<keyword evidence="8" id="KW-0479">Metal-binding</keyword>
<evidence type="ECO:0000256" key="9">
    <source>
        <dbReference type="RuleBase" id="RU004279"/>
    </source>
</evidence>
<keyword evidence="8" id="KW-0460">Magnesium</keyword>
<dbReference type="GO" id="GO:0000287">
    <property type="term" value="F:magnesium ion binding"/>
    <property type="evidence" value="ECO:0007669"/>
    <property type="project" value="UniProtKB-UniRule"/>
</dbReference>
<evidence type="ECO:0000259" key="10">
    <source>
        <dbReference type="SMART" id="SM00663"/>
    </source>
</evidence>
<dbReference type="Gene3D" id="1.10.40.90">
    <property type="match status" value="1"/>
</dbReference>
<evidence type="ECO:0000256" key="4">
    <source>
        <dbReference type="ARBA" id="ARBA00022679"/>
    </source>
</evidence>
<dbReference type="AlphaFoldDB" id="A0A5J6KGB1"/>
<dbReference type="InterPro" id="IPR034678">
    <property type="entry name" value="RNApol_RpoC1"/>
</dbReference>
<evidence type="ECO:0000256" key="3">
    <source>
        <dbReference type="ARBA" id="ARBA00022478"/>
    </source>
</evidence>
<protein>
    <recommendedName>
        <fullName evidence="8">DNA-directed RNA polymerase subunit gamma</fullName>
        <shortName evidence="8">RNAP subunit gamma</shortName>
        <ecNumber evidence="8">2.7.7.6</ecNumber>
    </recommendedName>
    <alternativeName>
        <fullName evidence="8">RNA polymerase subunit gamma</fullName>
    </alternativeName>
    <alternativeName>
        <fullName evidence="8">Transcriptase subunit gamma</fullName>
    </alternativeName>
</protein>
<reference evidence="11" key="1">
    <citation type="journal article" date="2019" name="Mol. Biol. Evol.">
        <title>Unprecedented Parallel Photosynthetic Losses in a Heterotrophic Orchid Genus.</title>
        <authorList>
            <person name="Barrett C.F."/>
            <person name="Sinn B.T."/>
            <person name="Kennedy A.H."/>
        </authorList>
    </citation>
    <scope>NUCLEOTIDE SEQUENCE</scope>
</reference>